<dbReference type="EMBL" id="CP117834">
    <property type="protein sequence ID" value="WDF05562.1"/>
    <property type="molecule type" value="Genomic_DNA"/>
</dbReference>
<organism evidence="2 3">
    <name type="scientific">Shouchella hunanensis</name>
    <dbReference type="NCBI Taxonomy" id="766894"/>
    <lineage>
        <taxon>Bacteria</taxon>
        <taxon>Bacillati</taxon>
        <taxon>Bacillota</taxon>
        <taxon>Bacilli</taxon>
        <taxon>Bacillales</taxon>
        <taxon>Bacillaceae</taxon>
        <taxon>Shouchella</taxon>
    </lineage>
</organism>
<proteinExistence type="predicted"/>
<keyword evidence="3" id="KW-1185">Reference proteome</keyword>
<reference evidence="2 3" key="1">
    <citation type="submission" date="2023-02" db="EMBL/GenBank/DDBJ databases">
        <authorList>
            <person name="Liu G."/>
        </authorList>
    </citation>
    <scope>NUCLEOTIDE SEQUENCE [LARGE SCALE GENOMIC DNA]</scope>
    <source>
        <strain evidence="2 3">DSM 23008</strain>
    </source>
</reference>
<dbReference type="RefSeq" id="WP_052007822.1">
    <property type="nucleotide sequence ID" value="NZ_CP117834.1"/>
</dbReference>
<keyword evidence="1" id="KW-0175">Coiled coil</keyword>
<gene>
    <name evidence="2" type="ORF">PQ477_09030</name>
</gene>
<protein>
    <recommendedName>
        <fullName evidence="4">Translation initiation factor 2</fullName>
    </recommendedName>
</protein>
<feature type="coiled-coil region" evidence="1">
    <location>
        <begin position="55"/>
        <end position="82"/>
    </location>
</feature>
<evidence type="ECO:0008006" key="4">
    <source>
        <dbReference type="Google" id="ProtNLM"/>
    </source>
</evidence>
<evidence type="ECO:0000313" key="3">
    <source>
        <dbReference type="Proteomes" id="UP001215143"/>
    </source>
</evidence>
<dbReference type="Proteomes" id="UP001215143">
    <property type="component" value="Chromosome"/>
</dbReference>
<evidence type="ECO:0000313" key="2">
    <source>
        <dbReference type="EMBL" id="WDF05562.1"/>
    </source>
</evidence>
<name>A0ABY7WCQ1_9BACI</name>
<evidence type="ECO:0000256" key="1">
    <source>
        <dbReference type="SAM" id="Coils"/>
    </source>
</evidence>
<sequence length="88" mass="9837">MMRRANPSNQKPNQEEDNLAMSLKLALLGGILTTLGDAIATFAAKIAIEESLQENLTQTSKNNEQENRIKSMENQIQVLQKKLDDLPK</sequence>
<accession>A0ABY7WCQ1</accession>